<dbReference type="Proteomes" id="UP001295684">
    <property type="component" value="Unassembled WGS sequence"/>
</dbReference>
<dbReference type="EMBL" id="CAMPGE010022948">
    <property type="protein sequence ID" value="CAI2380935.1"/>
    <property type="molecule type" value="Genomic_DNA"/>
</dbReference>
<dbReference type="AlphaFoldDB" id="A0AAD1XZK5"/>
<sequence>MFLCCTVKNGLRSLVKTSRAAFCSKTSLKENQKEVNQTVQYKTEDQSQGNKRGFRFYPFIYGANIVLLGALFSDLKEIGTKYDKIMGKALHELKPGHRILYENNTITDTNNLDEKEKQFLECMSQIYRGTISNRIYPKLWLFPALNILALTFQLKYHRAKGFWYCSVFTTSICALWVGIISYWAMKSMVSFRNVTSDLPAIHFNHRPEEKSQDLLDISKKDKNLE</sequence>
<evidence type="ECO:0000313" key="2">
    <source>
        <dbReference type="EMBL" id="CAI2380935.1"/>
    </source>
</evidence>
<name>A0AAD1XZK5_EUPCR</name>
<keyword evidence="3" id="KW-1185">Reference proteome</keyword>
<feature type="transmembrane region" description="Helical" evidence="1">
    <location>
        <begin position="56"/>
        <end position="75"/>
    </location>
</feature>
<evidence type="ECO:0000313" key="3">
    <source>
        <dbReference type="Proteomes" id="UP001295684"/>
    </source>
</evidence>
<keyword evidence="1" id="KW-0472">Membrane</keyword>
<reference evidence="2" key="1">
    <citation type="submission" date="2023-07" db="EMBL/GenBank/DDBJ databases">
        <authorList>
            <consortium name="AG Swart"/>
            <person name="Singh M."/>
            <person name="Singh A."/>
            <person name="Seah K."/>
            <person name="Emmerich C."/>
        </authorList>
    </citation>
    <scope>NUCLEOTIDE SEQUENCE</scope>
    <source>
        <strain evidence="2">DP1</strain>
    </source>
</reference>
<keyword evidence="1" id="KW-1133">Transmembrane helix</keyword>
<gene>
    <name evidence="2" type="ORF">ECRASSUSDP1_LOCUS22378</name>
</gene>
<feature type="transmembrane region" description="Helical" evidence="1">
    <location>
        <begin position="161"/>
        <end position="184"/>
    </location>
</feature>
<organism evidence="2 3">
    <name type="scientific">Euplotes crassus</name>
    <dbReference type="NCBI Taxonomy" id="5936"/>
    <lineage>
        <taxon>Eukaryota</taxon>
        <taxon>Sar</taxon>
        <taxon>Alveolata</taxon>
        <taxon>Ciliophora</taxon>
        <taxon>Intramacronucleata</taxon>
        <taxon>Spirotrichea</taxon>
        <taxon>Hypotrichia</taxon>
        <taxon>Euplotida</taxon>
        <taxon>Euplotidae</taxon>
        <taxon>Moneuplotes</taxon>
    </lineage>
</organism>
<comment type="caution">
    <text evidence="2">The sequence shown here is derived from an EMBL/GenBank/DDBJ whole genome shotgun (WGS) entry which is preliminary data.</text>
</comment>
<accession>A0AAD1XZK5</accession>
<evidence type="ECO:0008006" key="4">
    <source>
        <dbReference type="Google" id="ProtNLM"/>
    </source>
</evidence>
<keyword evidence="1" id="KW-0812">Transmembrane</keyword>
<evidence type="ECO:0000256" key="1">
    <source>
        <dbReference type="SAM" id="Phobius"/>
    </source>
</evidence>
<proteinExistence type="predicted"/>
<protein>
    <recommendedName>
        <fullName evidence="4">Transmembrane protein</fullName>
    </recommendedName>
</protein>